<comment type="caution">
    <text evidence="1">The sequence shown here is derived from an EMBL/GenBank/DDBJ whole genome shotgun (WGS) entry which is preliminary data.</text>
</comment>
<dbReference type="PANTHER" id="PTHR34591">
    <property type="entry name" value="OS03G0653100 PROTEIN-RELATED"/>
    <property type="match status" value="1"/>
</dbReference>
<evidence type="ECO:0000313" key="1">
    <source>
        <dbReference type="EMBL" id="RLM98373.1"/>
    </source>
</evidence>
<reference evidence="2" key="1">
    <citation type="journal article" date="2019" name="Nat. Commun.">
        <title>The genome of broomcorn millet.</title>
        <authorList>
            <person name="Zou C."/>
            <person name="Miki D."/>
            <person name="Li D."/>
            <person name="Tang Q."/>
            <person name="Xiao L."/>
            <person name="Rajput S."/>
            <person name="Deng P."/>
            <person name="Jia W."/>
            <person name="Huang R."/>
            <person name="Zhang M."/>
            <person name="Sun Y."/>
            <person name="Hu J."/>
            <person name="Fu X."/>
            <person name="Schnable P.S."/>
            <person name="Li F."/>
            <person name="Zhang H."/>
            <person name="Feng B."/>
            <person name="Zhu X."/>
            <person name="Liu R."/>
            <person name="Schnable J.C."/>
            <person name="Zhu J.-K."/>
            <person name="Zhang H."/>
        </authorList>
    </citation>
    <scope>NUCLEOTIDE SEQUENCE [LARGE SCALE GENOMIC DNA]</scope>
</reference>
<dbReference type="AlphaFoldDB" id="A0A3L6R764"/>
<keyword evidence="2" id="KW-1185">Reference proteome</keyword>
<dbReference type="STRING" id="4540.A0A3L6R764"/>
<accession>A0A3L6R764</accession>
<dbReference type="EMBL" id="PQIB02000009">
    <property type="protein sequence ID" value="RLM98373.1"/>
    <property type="molecule type" value="Genomic_DNA"/>
</dbReference>
<evidence type="ECO:0000313" key="2">
    <source>
        <dbReference type="Proteomes" id="UP000275267"/>
    </source>
</evidence>
<protein>
    <submittedName>
        <fullName evidence="1">Uncharacterized protein</fullName>
    </submittedName>
</protein>
<dbReference type="OrthoDB" id="687490at2759"/>
<dbReference type="Proteomes" id="UP000275267">
    <property type="component" value="Unassembled WGS sequence"/>
</dbReference>
<name>A0A3L6R764_PANMI</name>
<sequence length="213" mass="23742">MGGVLEGNRIAVSNDKYQMIESPAAGTNFGPDSASYLGKSEIGVYSALFDSDVDVWPRFRIWLLHESRGQMEWVSKSTISLQALVEKFASNIGDGYARPWVVDYEAEEEAPTQDEPDEWDFDNGTILEAATDDKVPTDFCKIIFLGFHPSKEIAFFSVSATAVSYHLNTSKVQELGMLYVPQHAGWGTYPKTISLSMRISCLDDRLATLIIHM</sequence>
<gene>
    <name evidence="1" type="ORF">C2845_PM06G01800</name>
</gene>
<proteinExistence type="predicted"/>
<organism evidence="1 2">
    <name type="scientific">Panicum miliaceum</name>
    <name type="common">Proso millet</name>
    <name type="synonym">Broomcorn millet</name>
    <dbReference type="NCBI Taxonomy" id="4540"/>
    <lineage>
        <taxon>Eukaryota</taxon>
        <taxon>Viridiplantae</taxon>
        <taxon>Streptophyta</taxon>
        <taxon>Embryophyta</taxon>
        <taxon>Tracheophyta</taxon>
        <taxon>Spermatophyta</taxon>
        <taxon>Magnoliopsida</taxon>
        <taxon>Liliopsida</taxon>
        <taxon>Poales</taxon>
        <taxon>Poaceae</taxon>
        <taxon>PACMAD clade</taxon>
        <taxon>Panicoideae</taxon>
        <taxon>Panicodae</taxon>
        <taxon>Paniceae</taxon>
        <taxon>Panicinae</taxon>
        <taxon>Panicum</taxon>
        <taxon>Panicum sect. Panicum</taxon>
    </lineage>
</organism>